<sequence length="432" mass="48742">MNAYKSSRYLLNATSASLGKPLTGEIVIFLEHIQPRTASRAIDVAMTSSAYHLRRQEPTPVDQPESDPVDKITWVYVAVGVVPMVFVCCGIIHYIRTYRRKKLQADKPVDIEMQPGEVRFAQVDWDDDPKITKVTGNPNSVWNQLESMTTEQLGASAKPGNPWQPTPDFYGFGDNAANNHSPRYGDITRNETDLVRPPVSAANPVRLSKGKSDVLRCVVDDTAPAAEAEPSPTRSSWTTCRPASSVCSADHAEPPPIPPMPAVDEASGSHFSKMDDEINRIVNSRILAPADYDERRQALFESSERQRLAKQHTVERTANPRRESHDEQRGRPRSHKHRKHRPKAEYGRSKLVQGGWERKKKDSDRRRRSQSGLPTVGHHPAERDRLEHEARRSGREPEHHRGHRQGKLPKKDEKPLGWFDKMAERLVTGAAR</sequence>
<dbReference type="EMBL" id="JAUKUD010000002">
    <property type="protein sequence ID" value="KAK0751956.1"/>
    <property type="molecule type" value="Genomic_DNA"/>
</dbReference>
<name>A0AA40F6X9_9PEZI</name>
<evidence type="ECO:0000313" key="4">
    <source>
        <dbReference type="Proteomes" id="UP001172155"/>
    </source>
</evidence>
<evidence type="ECO:0000313" key="3">
    <source>
        <dbReference type="EMBL" id="KAK0751956.1"/>
    </source>
</evidence>
<proteinExistence type="predicted"/>
<feature type="transmembrane region" description="Helical" evidence="2">
    <location>
        <begin position="74"/>
        <end position="95"/>
    </location>
</feature>
<evidence type="ECO:0000256" key="2">
    <source>
        <dbReference type="SAM" id="Phobius"/>
    </source>
</evidence>
<reference evidence="3" key="1">
    <citation type="submission" date="2023-06" db="EMBL/GenBank/DDBJ databases">
        <title>Genome-scale phylogeny and comparative genomics of the fungal order Sordariales.</title>
        <authorList>
            <consortium name="Lawrence Berkeley National Laboratory"/>
            <person name="Hensen N."/>
            <person name="Bonometti L."/>
            <person name="Westerberg I."/>
            <person name="Brannstrom I.O."/>
            <person name="Guillou S."/>
            <person name="Cros-Aarteil S."/>
            <person name="Calhoun S."/>
            <person name="Haridas S."/>
            <person name="Kuo A."/>
            <person name="Mondo S."/>
            <person name="Pangilinan J."/>
            <person name="Riley R."/>
            <person name="LaButti K."/>
            <person name="Andreopoulos B."/>
            <person name="Lipzen A."/>
            <person name="Chen C."/>
            <person name="Yanf M."/>
            <person name="Daum C."/>
            <person name="Ng V."/>
            <person name="Clum A."/>
            <person name="Steindorff A."/>
            <person name="Ohm R."/>
            <person name="Martin F."/>
            <person name="Silar P."/>
            <person name="Natvig D."/>
            <person name="Lalanne C."/>
            <person name="Gautier V."/>
            <person name="Ament-velasquez S.L."/>
            <person name="Kruys A."/>
            <person name="Hutchinson M.I."/>
            <person name="Powell A.J."/>
            <person name="Barry K."/>
            <person name="Miller A.N."/>
            <person name="Grigoriev I.V."/>
            <person name="Debuchy R."/>
            <person name="Gladieux P."/>
            <person name="Thoren M.H."/>
            <person name="Johannesson H."/>
        </authorList>
    </citation>
    <scope>NUCLEOTIDE SEQUENCE</scope>
    <source>
        <strain evidence="3">SMH3187-1</strain>
    </source>
</reference>
<keyword evidence="4" id="KW-1185">Reference proteome</keyword>
<accession>A0AA40F6X9</accession>
<feature type="region of interest" description="Disordered" evidence="1">
    <location>
        <begin position="225"/>
        <end position="268"/>
    </location>
</feature>
<feature type="compositionally biased region" description="Basic and acidic residues" evidence="1">
    <location>
        <begin position="379"/>
        <end position="399"/>
    </location>
</feature>
<feature type="compositionally biased region" description="Basic residues" evidence="1">
    <location>
        <begin position="331"/>
        <end position="342"/>
    </location>
</feature>
<feature type="compositionally biased region" description="Polar residues" evidence="1">
    <location>
        <begin position="232"/>
        <end position="247"/>
    </location>
</feature>
<feature type="compositionally biased region" description="Basic and acidic residues" evidence="1">
    <location>
        <begin position="301"/>
        <end position="330"/>
    </location>
</feature>
<dbReference type="AlphaFoldDB" id="A0AA40F6X9"/>
<keyword evidence="2" id="KW-0472">Membrane</keyword>
<protein>
    <submittedName>
        <fullName evidence="3">Uncharacterized protein</fullName>
    </submittedName>
</protein>
<evidence type="ECO:0000256" key="1">
    <source>
        <dbReference type="SAM" id="MobiDB-lite"/>
    </source>
</evidence>
<keyword evidence="2" id="KW-0812">Transmembrane</keyword>
<feature type="region of interest" description="Disordered" evidence="1">
    <location>
        <begin position="301"/>
        <end position="419"/>
    </location>
</feature>
<dbReference type="Proteomes" id="UP001172155">
    <property type="component" value="Unassembled WGS sequence"/>
</dbReference>
<organism evidence="3 4">
    <name type="scientific">Schizothecium vesticola</name>
    <dbReference type="NCBI Taxonomy" id="314040"/>
    <lineage>
        <taxon>Eukaryota</taxon>
        <taxon>Fungi</taxon>
        <taxon>Dikarya</taxon>
        <taxon>Ascomycota</taxon>
        <taxon>Pezizomycotina</taxon>
        <taxon>Sordariomycetes</taxon>
        <taxon>Sordariomycetidae</taxon>
        <taxon>Sordariales</taxon>
        <taxon>Schizotheciaceae</taxon>
        <taxon>Schizothecium</taxon>
    </lineage>
</organism>
<keyword evidence="2" id="KW-1133">Transmembrane helix</keyword>
<feature type="compositionally biased region" description="Basic and acidic residues" evidence="1">
    <location>
        <begin position="356"/>
        <end position="365"/>
    </location>
</feature>
<gene>
    <name evidence="3" type="ORF">B0T18DRAFT_403761</name>
</gene>
<comment type="caution">
    <text evidence="3">The sequence shown here is derived from an EMBL/GenBank/DDBJ whole genome shotgun (WGS) entry which is preliminary data.</text>
</comment>